<evidence type="ECO:0000256" key="2">
    <source>
        <dbReference type="SAM" id="Phobius"/>
    </source>
</evidence>
<evidence type="ECO:0000256" key="1">
    <source>
        <dbReference type="SAM" id="Coils"/>
    </source>
</evidence>
<feature type="transmembrane region" description="Helical" evidence="2">
    <location>
        <begin position="67"/>
        <end position="87"/>
    </location>
</feature>
<feature type="coiled-coil region" evidence="1">
    <location>
        <begin position="133"/>
        <end position="188"/>
    </location>
</feature>
<proteinExistence type="predicted"/>
<keyword evidence="1" id="KW-0175">Coiled coil</keyword>
<accession>A0A199XW32</accession>
<evidence type="ECO:0008006" key="5">
    <source>
        <dbReference type="Google" id="ProtNLM"/>
    </source>
</evidence>
<gene>
    <name evidence="3" type="ORF">FLB_00690</name>
</gene>
<protein>
    <recommendedName>
        <fullName evidence="5">Anti-sigma factor</fullName>
    </recommendedName>
</protein>
<dbReference type="AlphaFoldDB" id="A0A199XW32"/>
<keyword evidence="2" id="KW-0812">Transmembrane</keyword>
<keyword evidence="4" id="KW-1185">Reference proteome</keyword>
<dbReference type="PATRIC" id="fig|29536.5.peg.70"/>
<keyword evidence="2" id="KW-1133">Transmembrane helix</keyword>
<name>A0A199XW32_9FLAO</name>
<dbReference type="Proteomes" id="UP000093807">
    <property type="component" value="Unassembled WGS sequence"/>
</dbReference>
<evidence type="ECO:0000313" key="3">
    <source>
        <dbReference type="EMBL" id="OAZ05539.1"/>
    </source>
</evidence>
<reference evidence="3 4" key="1">
    <citation type="submission" date="2016-06" db="EMBL/GenBank/DDBJ databases">
        <title>Draft genome sequence of Flavobacterium succinicans strain DD5b.</title>
        <authorList>
            <person name="Poehlein A."/>
            <person name="Daniel R."/>
            <person name="Simeonova D.D."/>
        </authorList>
    </citation>
    <scope>NUCLEOTIDE SEQUENCE [LARGE SCALE GENOMIC DNA]</scope>
    <source>
        <strain evidence="3 4">DD5b</strain>
    </source>
</reference>
<sequence>MQNDFEQSEGKFKKQIMRNMSNEEEKLDQLFAKFDSDWDVLAMPNNHESRFLNKLENTSIKRKKRNLYTTIAIAATLLVMFSLSFFFKPEAKTNKLTFASKETKQTDSIFTVLIKHELNKLKEKNSPRNQKIIADALQQMKILDNDYQKIINEIATNGENKQIIYAMISNLQTRISFLQNVLTQIEATEQLNTQNDEKTL</sequence>
<comment type="caution">
    <text evidence="3">The sequence shown here is derived from an EMBL/GenBank/DDBJ whole genome shotgun (WGS) entry which is preliminary data.</text>
</comment>
<dbReference type="EMBL" id="JMTM01000004">
    <property type="protein sequence ID" value="OAZ05539.1"/>
    <property type="molecule type" value="Genomic_DNA"/>
</dbReference>
<evidence type="ECO:0000313" key="4">
    <source>
        <dbReference type="Proteomes" id="UP000093807"/>
    </source>
</evidence>
<keyword evidence="2" id="KW-0472">Membrane</keyword>
<organism evidence="3 4">
    <name type="scientific">Flavobacterium succinicans</name>
    <dbReference type="NCBI Taxonomy" id="29536"/>
    <lineage>
        <taxon>Bacteria</taxon>
        <taxon>Pseudomonadati</taxon>
        <taxon>Bacteroidota</taxon>
        <taxon>Flavobacteriia</taxon>
        <taxon>Flavobacteriales</taxon>
        <taxon>Flavobacteriaceae</taxon>
        <taxon>Flavobacterium</taxon>
    </lineage>
</organism>